<dbReference type="CTD" id="187056"/>
<keyword evidence="3" id="KW-0863">Zinc-finger</keyword>
<gene>
    <name evidence="12 14" type="primary">nhr-198</name>
    <name evidence="12" type="ORF">CELE_K06B4.8</name>
    <name evidence="14" type="ORF">K06B4.8</name>
</gene>
<dbReference type="Pfam" id="PF00104">
    <property type="entry name" value="Hormone_recep"/>
    <property type="match status" value="1"/>
</dbReference>
<keyword evidence="8 12" id="KW-0675">Receptor</keyword>
<evidence type="ECO:0000256" key="7">
    <source>
        <dbReference type="ARBA" id="ARBA00023163"/>
    </source>
</evidence>
<evidence type="ECO:0000256" key="2">
    <source>
        <dbReference type="ARBA" id="ARBA00022723"/>
    </source>
</evidence>
<sequence length="378" mass="43736">MTNYASIANFKTEESVLVREKCVICFGSALGMNYGALTCSACKMFFRRSAEKKLSYNCKKDNQCSIAQRKCRACRFQKCLNFGMTFYSFRGQLAQNFNNLDQKLELLLKELTIKDGKNYTKFINYYSNEDPSLVDVLKNSNVMKMKKRTPHTVTDSHDWAFLGIHARISYFMDFEFINKLSLNDKVILFKYNALRMGCMTEAMRCFTAKRAYLVTPSGEDVYLPIFRRIFEKTPALLDQTSCMVLYKFIELNITNEECILLALIFFCNPAISDELSEKAKETLSRHQKRYCSALLQYCQSTCQKSAPSRLTDLLSLYNVTNKAYDGFQYLCMTFQCLAPDFRGKQLVYDTCLDIEKNNSKENSSQKVQKQNQKINGIF</sequence>
<dbReference type="RefSeq" id="NP_506903.2">
    <property type="nucleotide sequence ID" value="NM_074502.2"/>
</dbReference>
<proteinExistence type="inferred from homology"/>
<evidence type="ECO:0000256" key="1">
    <source>
        <dbReference type="ARBA" id="ARBA00005993"/>
    </source>
</evidence>
<protein>
    <submittedName>
        <fullName evidence="12">Nuclear receptor domain-containing protein</fullName>
    </submittedName>
</protein>
<dbReference type="EMBL" id="BX284605">
    <property type="protein sequence ID" value="CAB05759.2"/>
    <property type="molecule type" value="Genomic_DNA"/>
</dbReference>
<evidence type="ECO:0000313" key="12">
    <source>
        <dbReference type="EMBL" id="CAB05759.2"/>
    </source>
</evidence>
<dbReference type="PROSITE" id="PS51843">
    <property type="entry name" value="NR_LBD"/>
    <property type="match status" value="1"/>
</dbReference>
<dbReference type="SMART" id="SM00399">
    <property type="entry name" value="ZnF_C4"/>
    <property type="match status" value="1"/>
</dbReference>
<dbReference type="UCSC" id="K06B4.8">
    <property type="organism name" value="c. elegans"/>
</dbReference>
<evidence type="ECO:0000256" key="3">
    <source>
        <dbReference type="ARBA" id="ARBA00022771"/>
    </source>
</evidence>
<feature type="domain" description="Nuclear receptor" evidence="10">
    <location>
        <begin position="19"/>
        <end position="91"/>
    </location>
</feature>
<dbReference type="FunCoup" id="O45664">
    <property type="interactions" value="4"/>
</dbReference>
<dbReference type="STRING" id="6239.K06B4.8.1"/>
<dbReference type="Pfam" id="PF00105">
    <property type="entry name" value="zf-C4"/>
    <property type="match status" value="1"/>
</dbReference>
<evidence type="ECO:0000256" key="6">
    <source>
        <dbReference type="ARBA" id="ARBA00023125"/>
    </source>
</evidence>
<dbReference type="PhylomeDB" id="O45664"/>
<dbReference type="WormBase" id="K06B4.8">
    <property type="protein sequence ID" value="CE35584"/>
    <property type="gene ID" value="WBGene00010603"/>
    <property type="gene designation" value="nhr-198"/>
</dbReference>
<keyword evidence="6" id="KW-0238">DNA-binding</keyword>
<dbReference type="GO" id="GO:0043565">
    <property type="term" value="F:sequence-specific DNA binding"/>
    <property type="evidence" value="ECO:0007669"/>
    <property type="project" value="InterPro"/>
</dbReference>
<dbReference type="GO" id="GO:0003700">
    <property type="term" value="F:DNA-binding transcription factor activity"/>
    <property type="evidence" value="ECO:0007669"/>
    <property type="project" value="InterPro"/>
</dbReference>
<dbReference type="GO" id="GO:0008270">
    <property type="term" value="F:zinc ion binding"/>
    <property type="evidence" value="ECO:0007669"/>
    <property type="project" value="UniProtKB-KW"/>
</dbReference>
<evidence type="ECO:0000256" key="9">
    <source>
        <dbReference type="ARBA" id="ARBA00023242"/>
    </source>
</evidence>
<dbReference type="InterPro" id="IPR013088">
    <property type="entry name" value="Znf_NHR/GATA"/>
</dbReference>
<dbReference type="PIR" id="T23363">
    <property type="entry name" value="T23363"/>
</dbReference>
<keyword evidence="2" id="KW-0479">Metal-binding</keyword>
<evidence type="ECO:0000313" key="14">
    <source>
        <dbReference type="WormBase" id="K06B4.8"/>
    </source>
</evidence>
<dbReference type="OrthoDB" id="5842206at2759"/>
<evidence type="ECO:0000256" key="8">
    <source>
        <dbReference type="ARBA" id="ARBA00023170"/>
    </source>
</evidence>
<keyword evidence="5" id="KW-0805">Transcription regulation</keyword>
<dbReference type="PROSITE" id="PS51030">
    <property type="entry name" value="NUCLEAR_REC_DBD_2"/>
    <property type="match status" value="1"/>
</dbReference>
<dbReference type="PANTHER" id="PTHR45886">
    <property type="entry name" value="NUCLEAR HORMONE RECEPTOR FAMILY-RELATED-RELATED"/>
    <property type="match status" value="1"/>
</dbReference>
<feature type="domain" description="NR LBD" evidence="11">
    <location>
        <begin position="114"/>
        <end position="353"/>
    </location>
</feature>
<keyword evidence="13" id="KW-1185">Reference proteome</keyword>
<dbReference type="PANTHER" id="PTHR45886:SF2">
    <property type="entry name" value="NUCLEAR HORMONE RECEPTOR FAMILY-RELATED"/>
    <property type="match status" value="1"/>
</dbReference>
<dbReference type="SMART" id="SM00430">
    <property type="entry name" value="HOLI"/>
    <property type="match status" value="1"/>
</dbReference>
<dbReference type="InterPro" id="IPR001628">
    <property type="entry name" value="Znf_hrmn_rcpt"/>
</dbReference>
<dbReference type="PaxDb" id="6239-K06B4.8"/>
<keyword evidence="9" id="KW-0539">Nucleus</keyword>
<evidence type="ECO:0000259" key="10">
    <source>
        <dbReference type="PROSITE" id="PS51030"/>
    </source>
</evidence>
<dbReference type="PRINTS" id="PR00047">
    <property type="entry name" value="STROIDFINGER"/>
</dbReference>
<evidence type="ECO:0000259" key="11">
    <source>
        <dbReference type="PROSITE" id="PS51843"/>
    </source>
</evidence>
<accession>O45664</accession>
<dbReference type="HOGENOM" id="CLU_007368_3_0_1"/>
<comment type="similarity">
    <text evidence="1">Belongs to the nuclear hormone receptor family.</text>
</comment>
<keyword evidence="4" id="KW-0862">Zinc</keyword>
<dbReference type="SUPFAM" id="SSF57716">
    <property type="entry name" value="Glucocorticoid receptor-like (DNA-binding domain)"/>
    <property type="match status" value="1"/>
</dbReference>
<dbReference type="SUPFAM" id="SSF48508">
    <property type="entry name" value="Nuclear receptor ligand-binding domain"/>
    <property type="match status" value="1"/>
</dbReference>
<keyword evidence="7" id="KW-0804">Transcription</keyword>
<organism evidence="12 13">
    <name type="scientific">Caenorhabditis elegans</name>
    <dbReference type="NCBI Taxonomy" id="6239"/>
    <lineage>
        <taxon>Eukaryota</taxon>
        <taxon>Metazoa</taxon>
        <taxon>Ecdysozoa</taxon>
        <taxon>Nematoda</taxon>
        <taxon>Chromadorea</taxon>
        <taxon>Rhabditida</taxon>
        <taxon>Rhabditina</taxon>
        <taxon>Rhabditomorpha</taxon>
        <taxon>Rhabditoidea</taxon>
        <taxon>Rhabditidae</taxon>
        <taxon>Peloderinae</taxon>
        <taxon>Caenorhabditis</taxon>
    </lineage>
</organism>
<dbReference type="InterPro" id="IPR000536">
    <property type="entry name" value="Nucl_hrmn_rcpt_lig-bd"/>
</dbReference>
<dbReference type="SMR" id="O45664"/>
<name>O45664_CAEEL</name>
<dbReference type="AlphaFoldDB" id="O45664"/>
<dbReference type="InParanoid" id="O45664"/>
<evidence type="ECO:0000313" key="13">
    <source>
        <dbReference type="Proteomes" id="UP000001940"/>
    </source>
</evidence>
<evidence type="ECO:0000256" key="4">
    <source>
        <dbReference type="ARBA" id="ARBA00022833"/>
    </source>
</evidence>
<dbReference type="Gene3D" id="1.10.565.10">
    <property type="entry name" value="Retinoid X Receptor"/>
    <property type="match status" value="1"/>
</dbReference>
<dbReference type="AGR" id="WB:WBGene00010603"/>
<evidence type="ECO:0000256" key="5">
    <source>
        <dbReference type="ARBA" id="ARBA00023015"/>
    </source>
</evidence>
<dbReference type="Gene3D" id="3.30.50.10">
    <property type="entry name" value="Erythroid Transcription Factor GATA-1, subunit A"/>
    <property type="match status" value="1"/>
</dbReference>
<dbReference type="Proteomes" id="UP000001940">
    <property type="component" value="Chromosome V"/>
</dbReference>
<dbReference type="InterPro" id="IPR035500">
    <property type="entry name" value="NHR-like_dom_sf"/>
</dbReference>
<dbReference type="GeneID" id="187056"/>
<reference evidence="12 13" key="1">
    <citation type="journal article" date="1998" name="Science">
        <title>Genome sequence of the nematode C. elegans: a platform for investigating biology.</title>
        <authorList>
            <consortium name="The C. elegans sequencing consortium"/>
            <person name="Sulson J.E."/>
            <person name="Waterston R."/>
        </authorList>
    </citation>
    <scope>NUCLEOTIDE SEQUENCE [LARGE SCALE GENOMIC DNA]</scope>
    <source>
        <strain evidence="12 13">Bristol N2</strain>
    </source>
</reference>
<dbReference type="KEGG" id="cel:CELE_K06B4.8"/>